<reference evidence="1 2" key="1">
    <citation type="journal article" date="2014" name="Agronomy (Basel)">
        <title>A Draft Genome Sequence for Ensete ventricosum, the Drought-Tolerant Tree Against Hunger.</title>
        <authorList>
            <person name="Harrison J."/>
            <person name="Moore K.A."/>
            <person name="Paszkiewicz K."/>
            <person name="Jones T."/>
            <person name="Grant M."/>
            <person name="Ambacheew D."/>
            <person name="Muzemil S."/>
            <person name="Studholme D.J."/>
        </authorList>
    </citation>
    <scope>NUCLEOTIDE SEQUENCE [LARGE SCALE GENOMIC DNA]</scope>
</reference>
<gene>
    <name evidence="1" type="ORF">B296_00018909</name>
</gene>
<proteinExistence type="predicted"/>
<evidence type="ECO:0000313" key="1">
    <source>
        <dbReference type="EMBL" id="RRT64129.1"/>
    </source>
</evidence>
<comment type="caution">
    <text evidence="1">The sequence shown here is derived from an EMBL/GenBank/DDBJ whole genome shotgun (WGS) entry which is preliminary data.</text>
</comment>
<feature type="non-terminal residue" evidence="1">
    <location>
        <position position="1"/>
    </location>
</feature>
<protein>
    <submittedName>
        <fullName evidence="1">Uncharacterized protein</fullName>
    </submittedName>
</protein>
<organism evidence="1 2">
    <name type="scientific">Ensete ventricosum</name>
    <name type="common">Abyssinian banana</name>
    <name type="synonym">Musa ensete</name>
    <dbReference type="NCBI Taxonomy" id="4639"/>
    <lineage>
        <taxon>Eukaryota</taxon>
        <taxon>Viridiplantae</taxon>
        <taxon>Streptophyta</taxon>
        <taxon>Embryophyta</taxon>
        <taxon>Tracheophyta</taxon>
        <taxon>Spermatophyta</taxon>
        <taxon>Magnoliopsida</taxon>
        <taxon>Liliopsida</taxon>
        <taxon>Zingiberales</taxon>
        <taxon>Musaceae</taxon>
        <taxon>Ensete</taxon>
    </lineage>
</organism>
<dbReference type="EMBL" id="AMZH03006316">
    <property type="protein sequence ID" value="RRT64129.1"/>
    <property type="molecule type" value="Genomic_DNA"/>
</dbReference>
<name>A0A426ZJH3_ENSVE</name>
<sequence>KKSRWATDRAGEEITRGQWIGIGIGRAALDSRFSLLFSLFFLSQLIPLVIGHQPLKSTVTAQQRSTMVEIDCYRLISSGNGVETAQAVPPGSWRSAFQSAGELVRTAHIGWYDLKRRTLETILSI</sequence>
<dbReference type="AlphaFoldDB" id="A0A426ZJH3"/>
<evidence type="ECO:0000313" key="2">
    <source>
        <dbReference type="Proteomes" id="UP000287651"/>
    </source>
</evidence>
<dbReference type="Proteomes" id="UP000287651">
    <property type="component" value="Unassembled WGS sequence"/>
</dbReference>
<accession>A0A426ZJH3</accession>